<dbReference type="RefSeq" id="WP_052104902.1">
    <property type="nucleotide sequence ID" value="NZ_AXCZ01000016.1"/>
</dbReference>
<feature type="domain" description="Activator of Hsp90 ATPase homologue 1/2-like C-terminal" evidence="2">
    <location>
        <begin position="25"/>
        <end position="137"/>
    </location>
</feature>
<sequence length="172" mass="19072">MVRALGQVVRRGERFDIEMERVYGASVQDVWSAVTERERLGRWLADYVGDLELGGRWQAIDGDDGEVFCSGTVTECDPPRRYVTTWEYDGEPGSVVEVTVGSHPEGAVLRLVHTGLTQSMYAPGWQAFLEQLDALLGPAPSCEVDPDRLPGVDWATRFTELKDVWAARVDGA</sequence>
<name>A0A0A0C1Y4_9CELL</name>
<dbReference type="Proteomes" id="UP000054314">
    <property type="component" value="Unassembled WGS sequence"/>
</dbReference>
<comment type="similarity">
    <text evidence="1">Belongs to the AHA1 family.</text>
</comment>
<proteinExistence type="inferred from homology"/>
<dbReference type="InterPro" id="IPR013538">
    <property type="entry name" value="ASHA1/2-like_C"/>
</dbReference>
<evidence type="ECO:0000313" key="4">
    <source>
        <dbReference type="Proteomes" id="UP000054314"/>
    </source>
</evidence>
<keyword evidence="4" id="KW-1185">Reference proteome</keyword>
<dbReference type="CDD" id="cd08899">
    <property type="entry name" value="SRPBCC_CalC_Aha1-like_6"/>
    <property type="match status" value="1"/>
</dbReference>
<dbReference type="EMBL" id="AXCZ01000016">
    <property type="protein sequence ID" value="KGM13997.1"/>
    <property type="molecule type" value="Genomic_DNA"/>
</dbReference>
<dbReference type="InterPro" id="IPR023393">
    <property type="entry name" value="START-like_dom_sf"/>
</dbReference>
<dbReference type="AlphaFoldDB" id="A0A0A0C1Y4"/>
<reference evidence="3 4" key="1">
    <citation type="submission" date="2013-08" db="EMBL/GenBank/DDBJ databases">
        <title>Genome sequencing of Cellulomonas bogoriensis 69B4.</title>
        <authorList>
            <person name="Chen F."/>
            <person name="Li Y."/>
            <person name="Wang G."/>
        </authorList>
    </citation>
    <scope>NUCLEOTIDE SEQUENCE [LARGE SCALE GENOMIC DNA]</scope>
    <source>
        <strain evidence="3 4">69B4</strain>
    </source>
</reference>
<comment type="caution">
    <text evidence="3">The sequence shown here is derived from an EMBL/GenBank/DDBJ whole genome shotgun (WGS) entry which is preliminary data.</text>
</comment>
<dbReference type="Gene3D" id="3.30.530.20">
    <property type="match status" value="1"/>
</dbReference>
<dbReference type="SUPFAM" id="SSF55961">
    <property type="entry name" value="Bet v1-like"/>
    <property type="match status" value="1"/>
</dbReference>
<dbReference type="OrthoDB" id="8117292at2"/>
<dbReference type="Pfam" id="PF08327">
    <property type="entry name" value="AHSA1"/>
    <property type="match status" value="1"/>
</dbReference>
<organism evidence="3 4">
    <name type="scientific">Cellulomonas bogoriensis 69B4 = DSM 16987</name>
    <dbReference type="NCBI Taxonomy" id="1386082"/>
    <lineage>
        <taxon>Bacteria</taxon>
        <taxon>Bacillati</taxon>
        <taxon>Actinomycetota</taxon>
        <taxon>Actinomycetes</taxon>
        <taxon>Micrococcales</taxon>
        <taxon>Cellulomonadaceae</taxon>
        <taxon>Cellulomonas</taxon>
    </lineage>
</organism>
<evidence type="ECO:0000259" key="2">
    <source>
        <dbReference type="Pfam" id="PF08327"/>
    </source>
</evidence>
<evidence type="ECO:0000256" key="1">
    <source>
        <dbReference type="ARBA" id="ARBA00006817"/>
    </source>
</evidence>
<gene>
    <name evidence="3" type="ORF">N869_06495</name>
</gene>
<protein>
    <submittedName>
        <fullName evidence="3">ATPase</fullName>
    </submittedName>
</protein>
<evidence type="ECO:0000313" key="3">
    <source>
        <dbReference type="EMBL" id="KGM13997.1"/>
    </source>
</evidence>
<accession>A0A0A0C1Y4</accession>